<keyword evidence="1" id="KW-0732">Signal</keyword>
<dbReference type="EMBL" id="FOVH01000024">
    <property type="protein sequence ID" value="SFQ21787.1"/>
    <property type="molecule type" value="Genomic_DNA"/>
</dbReference>
<dbReference type="eggNOG" id="COG4521">
    <property type="taxonomic scope" value="Bacteria"/>
</dbReference>
<name>A0A1I5WQD2_9ACTN</name>
<dbReference type="InterPro" id="IPR006311">
    <property type="entry name" value="TAT_signal"/>
</dbReference>
<evidence type="ECO:0000313" key="2">
    <source>
        <dbReference type="EMBL" id="SFQ21787.1"/>
    </source>
</evidence>
<evidence type="ECO:0000256" key="1">
    <source>
        <dbReference type="SAM" id="SignalP"/>
    </source>
</evidence>
<gene>
    <name evidence="2" type="ORF">SAMN04489713_12475</name>
</gene>
<dbReference type="Proteomes" id="UP000183413">
    <property type="component" value="Unassembled WGS sequence"/>
</dbReference>
<dbReference type="SUPFAM" id="SSF53850">
    <property type="entry name" value="Periplasmic binding protein-like II"/>
    <property type="match status" value="1"/>
</dbReference>
<dbReference type="PANTHER" id="PTHR30024:SF2">
    <property type="entry name" value="ABC TRANSPORTER SUBSTRATE-BINDING PROTEIN"/>
    <property type="match status" value="1"/>
</dbReference>
<keyword evidence="3" id="KW-1185">Reference proteome</keyword>
<proteinExistence type="predicted"/>
<reference evidence="2 3" key="1">
    <citation type="submission" date="2016-10" db="EMBL/GenBank/DDBJ databases">
        <authorList>
            <person name="de Groot N.N."/>
        </authorList>
    </citation>
    <scope>NUCLEOTIDE SEQUENCE [LARGE SCALE GENOMIC DNA]</scope>
    <source>
        <strain evidence="2 3">DSM 43067</strain>
    </source>
</reference>
<dbReference type="PANTHER" id="PTHR30024">
    <property type="entry name" value="ALIPHATIC SULFONATES-BINDING PROTEIN-RELATED"/>
    <property type="match status" value="1"/>
</dbReference>
<evidence type="ECO:0000313" key="3">
    <source>
        <dbReference type="Proteomes" id="UP000183413"/>
    </source>
</evidence>
<dbReference type="AlphaFoldDB" id="A0A1I5WQD2"/>
<sequence length="330" mass="34939">MGLELMTRPTRRALLAVLSAGVLAVSAGACAAGASGPTDEITIAYQPGIGYAPLLVAKQQRLLEKRFPKKKISWRMLNSGSAIRDGMVSRDIQVGSGGIGPFIVGASNGLPWKIVIALDNANLQLMSKSHGSLADLRGKGKIAMPGPDSIQAVVLRKAAEKQLGDADALDTQIVSMGHPDGLQALLSGQLAGHLTSPPYQVQEQRGGARAIVRSYDVFGEHTFNGVYVLSDFRKYNPEFVQGLEDVVASSAKLLNDDPDQAAEILSAESGGKVSAAQLKEQITAGDITYSTKPTGYMAFARFMKKIGLIEKIPASGSDYFFANQFTKGGT</sequence>
<feature type="signal peptide" evidence="1">
    <location>
        <begin position="1"/>
        <end position="31"/>
    </location>
</feature>
<dbReference type="PROSITE" id="PS51318">
    <property type="entry name" value="TAT"/>
    <property type="match status" value="1"/>
</dbReference>
<organism evidence="2 3">
    <name type="scientific">Actinomadura madurae</name>
    <dbReference type="NCBI Taxonomy" id="1993"/>
    <lineage>
        <taxon>Bacteria</taxon>
        <taxon>Bacillati</taxon>
        <taxon>Actinomycetota</taxon>
        <taxon>Actinomycetes</taxon>
        <taxon>Streptosporangiales</taxon>
        <taxon>Thermomonosporaceae</taxon>
        <taxon>Actinomadura</taxon>
    </lineage>
</organism>
<dbReference type="InParanoid" id="A0A1I5WQD2"/>
<dbReference type="STRING" id="1993.SAMN04489713_12475"/>
<dbReference type="Pfam" id="PF13379">
    <property type="entry name" value="NMT1_2"/>
    <property type="match status" value="1"/>
</dbReference>
<dbReference type="Gene3D" id="3.40.190.10">
    <property type="entry name" value="Periplasmic binding protein-like II"/>
    <property type="match status" value="2"/>
</dbReference>
<accession>A0A1I5WQD2</accession>
<protein>
    <submittedName>
        <fullName evidence="2">NitT/TauT family transport system substrate-binding protein</fullName>
    </submittedName>
</protein>
<feature type="chain" id="PRO_5010256992" evidence="1">
    <location>
        <begin position="32"/>
        <end position="330"/>
    </location>
</feature>